<dbReference type="PANTHER" id="PTHR23193">
    <property type="entry name" value="NUCLEAR PORE COMPLEX PROTEIN NUP"/>
    <property type="match status" value="1"/>
</dbReference>
<keyword evidence="3" id="KW-1185">Reference proteome</keyword>
<feature type="compositionally biased region" description="Polar residues" evidence="1">
    <location>
        <begin position="475"/>
        <end position="487"/>
    </location>
</feature>
<accession>A0A9N9X2J8</accession>
<gene>
    <name evidence="2" type="ORF">PHAECO_LOCUS1607</name>
</gene>
<evidence type="ECO:0000313" key="3">
    <source>
        <dbReference type="Proteomes" id="UP001153737"/>
    </source>
</evidence>
<reference evidence="2" key="2">
    <citation type="submission" date="2022-10" db="EMBL/GenBank/DDBJ databases">
        <authorList>
            <consortium name="ENA_rothamsted_submissions"/>
            <consortium name="culmorum"/>
            <person name="King R."/>
        </authorList>
    </citation>
    <scope>NUCLEOTIDE SEQUENCE</scope>
</reference>
<feature type="compositionally biased region" description="Polar residues" evidence="1">
    <location>
        <begin position="497"/>
        <end position="515"/>
    </location>
</feature>
<proteinExistence type="predicted"/>
<dbReference type="GO" id="GO:0006606">
    <property type="term" value="P:protein import into nucleus"/>
    <property type="evidence" value="ECO:0007669"/>
    <property type="project" value="TreeGrafter"/>
</dbReference>
<dbReference type="Proteomes" id="UP001153737">
    <property type="component" value="Chromosome 10"/>
</dbReference>
<dbReference type="SUPFAM" id="SSF117289">
    <property type="entry name" value="Nucleoporin domain"/>
    <property type="match status" value="1"/>
</dbReference>
<feature type="compositionally biased region" description="Polar residues" evidence="1">
    <location>
        <begin position="420"/>
        <end position="429"/>
    </location>
</feature>
<protein>
    <recommendedName>
        <fullName evidence="4">Nuclear pore complex protein</fullName>
    </recommendedName>
</protein>
<dbReference type="PANTHER" id="PTHR23193:SF46">
    <property type="entry name" value="NUCLEAR PORE COMPLEX PROTEIN NUP214"/>
    <property type="match status" value="1"/>
</dbReference>
<evidence type="ECO:0000256" key="1">
    <source>
        <dbReference type="SAM" id="MobiDB-lite"/>
    </source>
</evidence>
<dbReference type="GO" id="GO:0005643">
    <property type="term" value="C:nuclear pore"/>
    <property type="evidence" value="ECO:0007669"/>
    <property type="project" value="TreeGrafter"/>
</dbReference>
<feature type="compositionally biased region" description="Low complexity" evidence="1">
    <location>
        <begin position="1709"/>
        <end position="1722"/>
    </location>
</feature>
<dbReference type="EMBL" id="OU896716">
    <property type="protein sequence ID" value="CAG9813932.1"/>
    <property type="molecule type" value="Genomic_DNA"/>
</dbReference>
<reference evidence="2" key="1">
    <citation type="submission" date="2022-01" db="EMBL/GenBank/DDBJ databases">
        <authorList>
            <person name="King R."/>
        </authorList>
    </citation>
    <scope>NUCLEOTIDE SEQUENCE</scope>
</reference>
<feature type="compositionally biased region" description="Polar residues" evidence="1">
    <location>
        <begin position="1159"/>
        <end position="1172"/>
    </location>
</feature>
<dbReference type="Gene3D" id="2.130.10.10">
    <property type="entry name" value="YVTN repeat-like/Quinoprotein amine dehydrogenase"/>
    <property type="match status" value="1"/>
</dbReference>
<feature type="region of interest" description="Disordered" evidence="1">
    <location>
        <begin position="420"/>
        <end position="515"/>
    </location>
</feature>
<dbReference type="InterPro" id="IPR026054">
    <property type="entry name" value="Nucleoporin"/>
</dbReference>
<feature type="compositionally biased region" description="Polar residues" evidence="1">
    <location>
        <begin position="441"/>
        <end position="457"/>
    </location>
</feature>
<dbReference type="GO" id="GO:0008139">
    <property type="term" value="F:nuclear localization sequence binding"/>
    <property type="evidence" value="ECO:0007669"/>
    <property type="project" value="TreeGrafter"/>
</dbReference>
<dbReference type="GO" id="GO:0006405">
    <property type="term" value="P:RNA export from nucleus"/>
    <property type="evidence" value="ECO:0007669"/>
    <property type="project" value="TreeGrafter"/>
</dbReference>
<name>A0A9N9X2J8_PHACE</name>
<sequence>MLKTCPNPVDVQDIQFKLHCRLKVFDNKDSETFSIPHSLISCASRFGLLFIGSNSPSLQVVLLKSVGTYSLKDKDISNYPRRTISLPSPAKHVCVNCDSTILAVVVETDKCPTVIFYDLLSFYKQNIVVIKEVRLSATPEVTVSEVAWNPALPPIFTACKSDGTLGVYEIKGSSVDINELPPAAQTSSFCWSPKGKQIAVGSKNGKITQYKPDLKAVKVINEPPLQKPHSLISLQWVSNYQFVGVYQSEGAGGQATLIVVDAPKTGETSYTNYDDVCYSGSGRVPQFYMLLQQHWNILMVASANSTEVGVLGTSTPETWTQWIISDSARAELPLSPDKQETLPVGLALDISPTNPLPWGEGTIPPCPYLLILSHQGVLCFFNIVNLKQGAPSICCPPDNVADTSGLAQFVNEAAKATQPPSAFALSQPTVGKATPPPVSKPPTTILPQPLAQPQTIPISAGSKSGEAQPLFGGQATLTPVKPQQSVPPKSAAPLFGGQTTLTPVQPKQSPAAATTNENKYSSIFSALDTPAAVPSANQSKAAPAPQVGVDARAVIDEKVKGETDALLAMMVRDECVALESEVKALLHQGRRVKIDVGSDEEKVGMVRELEGLQEFVKEIVDISLGENAEVHSLKQNLILSWAWYEEAQSRYNISKDGTMTLLLKFQPLDSATEKRQSDIQKLIYYLESQLSQTNNALDEQWDKFQDYAKKTYKVQMPTMEAIFQSMVKQNAVLQKQRYILKDISRRIKHKKTNPSGPPLFLTVGDGSKLEDDLKRLQLEPEDPYRTIYETALNKTKNLTATKQSKLRNLLKSREVVRVVKPQLNSSLLLSPATRSRQTFSILGAKMSPVEKKVARNLDFVQSTPIREVKIDTKPTLAPPNTPAQTEAPKMFTFKNLEHNISTSNPNVNPANTFIFGNTQSTSKTSLSSVSSAFVPAVPASKTVIVPKTSDIPVNSIFSAPSIAFGGQSSSVTPNKTAVSTSKSQPVISIKSSTPQLNFGSGITVTPVSSKKSEPALAVTPTGSATSTKSLFSFGGTSNETVESTPSSSSFFGSASQTSVPLFGSSSAISFGTPSNSTMVAASTTVSAAVITTSSTTSASSAASFGTTKTTPNLGTGVPTTVATNKALPTTLSLTKSSVTTSAQASVAPSVISKPLAASTAVSTTKPTQSATKTSMPSSTAFTFTSTSVPGLETPSTNTPTALFGSAVTTSASIFGATPTLSAILATTTTNVASTPTPPVAVDSTTPTFGFKTTASVSPSIFLTVTCSAGATPVSVTSTVTTGIPSIFGSTVATTTATTIPSFGSSTFGASTTTTASGSIFSSNTPTASVISSTPFLGVSTTTTASSSIFGSSTTTSAFGAITPSTTQTPVFGGTPQGSIFGASTATTEKSSVFGGTVATTNQTSIFGGSSSAPVQSGSLFGGVVATTQAPIFGGASTQSSVFGSAAATTEQSSIFGSAATTTTPSGFGAPTTTAAVAFGTPAVTSSSPFGTTFGQSGSLFGTPTTTASTFGGFGGTSSVFGAAPATTATGFGQPTFGASAAPAFGAATTSASIFGGTGASTFGTVSSTSNVFGAPAVSSPSGTIFGTPAVSSSSFSFATGNTATGTTSFGFGGLNVGSTATSTTGSIFGQSPNPFAGSAEQKPSFGGGASIFGAPAATTASPFGASTGSTFGNTGQSAFGTTTFGTGGAAFGGQGSIFGQSTFGGGGSTSSFGSPQPGPFSATGGTAGVGQSGFGSPSSFQKPSGFGGTAVFGGSPQAAFGASPSFGGAPAFGAAPAFGSPNKVFGSSTPTAAFGSPTASSPGFGNLANQNTVGFGNLAQQASNAPTSTSFSG</sequence>
<organism evidence="2 3">
    <name type="scientific">Phaedon cochleariae</name>
    <name type="common">Mustard beetle</name>
    <dbReference type="NCBI Taxonomy" id="80249"/>
    <lineage>
        <taxon>Eukaryota</taxon>
        <taxon>Metazoa</taxon>
        <taxon>Ecdysozoa</taxon>
        <taxon>Arthropoda</taxon>
        <taxon>Hexapoda</taxon>
        <taxon>Insecta</taxon>
        <taxon>Pterygota</taxon>
        <taxon>Neoptera</taxon>
        <taxon>Endopterygota</taxon>
        <taxon>Coleoptera</taxon>
        <taxon>Polyphaga</taxon>
        <taxon>Cucujiformia</taxon>
        <taxon>Chrysomeloidea</taxon>
        <taxon>Chrysomelidae</taxon>
        <taxon>Chrysomelinae</taxon>
        <taxon>Chrysomelini</taxon>
        <taxon>Phaedon</taxon>
    </lineage>
</organism>
<dbReference type="GO" id="GO:0017056">
    <property type="term" value="F:structural constituent of nuclear pore"/>
    <property type="evidence" value="ECO:0007669"/>
    <property type="project" value="TreeGrafter"/>
</dbReference>
<evidence type="ECO:0008006" key="4">
    <source>
        <dbReference type="Google" id="ProtNLM"/>
    </source>
</evidence>
<feature type="region of interest" description="Disordered" evidence="1">
    <location>
        <begin position="1702"/>
        <end position="1740"/>
    </location>
</feature>
<feature type="region of interest" description="Disordered" evidence="1">
    <location>
        <begin position="1157"/>
        <end position="1178"/>
    </location>
</feature>
<dbReference type="InterPro" id="IPR015943">
    <property type="entry name" value="WD40/YVTN_repeat-like_dom_sf"/>
</dbReference>
<dbReference type="OrthoDB" id="248320at2759"/>
<evidence type="ECO:0000313" key="2">
    <source>
        <dbReference type="EMBL" id="CAG9813932.1"/>
    </source>
</evidence>